<keyword evidence="2" id="KW-1185">Reference proteome</keyword>
<evidence type="ECO:0000313" key="2">
    <source>
        <dbReference type="Proteomes" id="UP001055879"/>
    </source>
</evidence>
<proteinExistence type="predicted"/>
<dbReference type="Proteomes" id="UP001055879">
    <property type="component" value="Linkage Group LG04"/>
</dbReference>
<reference evidence="2" key="1">
    <citation type="journal article" date="2022" name="Mol. Ecol. Resour.">
        <title>The genomes of chicory, endive, great burdock and yacon provide insights into Asteraceae palaeo-polyploidization history and plant inulin production.</title>
        <authorList>
            <person name="Fan W."/>
            <person name="Wang S."/>
            <person name="Wang H."/>
            <person name="Wang A."/>
            <person name="Jiang F."/>
            <person name="Liu H."/>
            <person name="Zhao H."/>
            <person name="Xu D."/>
            <person name="Zhang Y."/>
        </authorList>
    </citation>
    <scope>NUCLEOTIDE SEQUENCE [LARGE SCALE GENOMIC DNA]</scope>
    <source>
        <strain evidence="2">cv. Niubang</strain>
    </source>
</reference>
<evidence type="ECO:0000313" key="1">
    <source>
        <dbReference type="EMBL" id="KAI3735486.1"/>
    </source>
</evidence>
<organism evidence="1 2">
    <name type="scientific">Arctium lappa</name>
    <name type="common">Greater burdock</name>
    <name type="synonym">Lappa major</name>
    <dbReference type="NCBI Taxonomy" id="4217"/>
    <lineage>
        <taxon>Eukaryota</taxon>
        <taxon>Viridiplantae</taxon>
        <taxon>Streptophyta</taxon>
        <taxon>Embryophyta</taxon>
        <taxon>Tracheophyta</taxon>
        <taxon>Spermatophyta</taxon>
        <taxon>Magnoliopsida</taxon>
        <taxon>eudicotyledons</taxon>
        <taxon>Gunneridae</taxon>
        <taxon>Pentapetalae</taxon>
        <taxon>asterids</taxon>
        <taxon>campanulids</taxon>
        <taxon>Asterales</taxon>
        <taxon>Asteraceae</taxon>
        <taxon>Carduoideae</taxon>
        <taxon>Cardueae</taxon>
        <taxon>Arctiinae</taxon>
        <taxon>Arctium</taxon>
    </lineage>
</organism>
<dbReference type="EMBL" id="CM042050">
    <property type="protein sequence ID" value="KAI3735486.1"/>
    <property type="molecule type" value="Genomic_DNA"/>
</dbReference>
<sequence length="106" mass="12214">MALNFEASPAPNTSFYLRTSSSKQCQFRSTNYIAFLSKEEGSSQHHDMMDFLTKNNDLEDVFTILEYKSKDLSAKAIGILLRTKMSSIWYKVVKSEPKVRLMHLRA</sequence>
<comment type="caution">
    <text evidence="1">The sequence shown here is derived from an EMBL/GenBank/DDBJ whole genome shotgun (WGS) entry which is preliminary data.</text>
</comment>
<accession>A0ACB9CMM3</accession>
<reference evidence="1 2" key="2">
    <citation type="journal article" date="2022" name="Mol. Ecol. Resour.">
        <title>The genomes of chicory, endive, great burdock and yacon provide insights into Asteraceae paleo-polyploidization history and plant inulin production.</title>
        <authorList>
            <person name="Fan W."/>
            <person name="Wang S."/>
            <person name="Wang H."/>
            <person name="Wang A."/>
            <person name="Jiang F."/>
            <person name="Liu H."/>
            <person name="Zhao H."/>
            <person name="Xu D."/>
            <person name="Zhang Y."/>
        </authorList>
    </citation>
    <scope>NUCLEOTIDE SEQUENCE [LARGE SCALE GENOMIC DNA]</scope>
    <source>
        <strain evidence="2">cv. Niubang</strain>
    </source>
</reference>
<name>A0ACB9CMM3_ARCLA</name>
<protein>
    <submittedName>
        <fullName evidence="1">Uncharacterized protein</fullName>
    </submittedName>
</protein>
<gene>
    <name evidence="1" type="ORF">L6452_14985</name>
</gene>